<accession>B9T1A5</accession>
<protein>
    <submittedName>
        <fullName evidence="1">Uncharacterized protein</fullName>
    </submittedName>
</protein>
<dbReference type="InParanoid" id="B9T1A5"/>
<dbReference type="AlphaFoldDB" id="B9T1A5"/>
<sequence length="52" mass="5659">MEILESTLMNMMQLLGLGKWPPLCSPETNFMIPNANCQKSVGTSACARTNNA</sequence>
<keyword evidence="2" id="KW-1185">Reference proteome</keyword>
<evidence type="ECO:0000313" key="2">
    <source>
        <dbReference type="Proteomes" id="UP000008311"/>
    </source>
</evidence>
<organism evidence="1 2">
    <name type="scientific">Ricinus communis</name>
    <name type="common">Castor bean</name>
    <dbReference type="NCBI Taxonomy" id="3988"/>
    <lineage>
        <taxon>Eukaryota</taxon>
        <taxon>Viridiplantae</taxon>
        <taxon>Streptophyta</taxon>
        <taxon>Embryophyta</taxon>
        <taxon>Tracheophyta</taxon>
        <taxon>Spermatophyta</taxon>
        <taxon>Magnoliopsida</taxon>
        <taxon>eudicotyledons</taxon>
        <taxon>Gunneridae</taxon>
        <taxon>Pentapetalae</taxon>
        <taxon>rosids</taxon>
        <taxon>fabids</taxon>
        <taxon>Malpighiales</taxon>
        <taxon>Euphorbiaceae</taxon>
        <taxon>Acalyphoideae</taxon>
        <taxon>Acalypheae</taxon>
        <taxon>Ricinus</taxon>
    </lineage>
</organism>
<name>B9T1A5_RICCO</name>
<gene>
    <name evidence="1" type="ORF">RCOM_0164070</name>
</gene>
<dbReference type="Proteomes" id="UP000008311">
    <property type="component" value="Unassembled WGS sequence"/>
</dbReference>
<dbReference type="EMBL" id="EQ974330">
    <property type="protein sequence ID" value="EEF30363.1"/>
    <property type="molecule type" value="Genomic_DNA"/>
</dbReference>
<proteinExistence type="predicted"/>
<evidence type="ECO:0000313" key="1">
    <source>
        <dbReference type="EMBL" id="EEF30363.1"/>
    </source>
</evidence>
<reference evidence="2" key="1">
    <citation type="journal article" date="2010" name="Nat. Biotechnol.">
        <title>Draft genome sequence of the oilseed species Ricinus communis.</title>
        <authorList>
            <person name="Chan A.P."/>
            <person name="Crabtree J."/>
            <person name="Zhao Q."/>
            <person name="Lorenzi H."/>
            <person name="Orvis J."/>
            <person name="Puiu D."/>
            <person name="Melake-Berhan A."/>
            <person name="Jones K.M."/>
            <person name="Redman J."/>
            <person name="Chen G."/>
            <person name="Cahoon E.B."/>
            <person name="Gedil M."/>
            <person name="Stanke M."/>
            <person name="Haas B.J."/>
            <person name="Wortman J.R."/>
            <person name="Fraser-Liggett C.M."/>
            <person name="Ravel J."/>
            <person name="Rabinowicz P.D."/>
        </authorList>
    </citation>
    <scope>NUCLEOTIDE SEQUENCE [LARGE SCALE GENOMIC DNA]</scope>
    <source>
        <strain evidence="2">cv. Hale</strain>
    </source>
</reference>